<dbReference type="PROSITE" id="PS51371">
    <property type="entry name" value="CBS"/>
    <property type="match status" value="2"/>
</dbReference>
<evidence type="ECO:0000256" key="4">
    <source>
        <dbReference type="ARBA" id="ARBA00023125"/>
    </source>
</evidence>
<dbReference type="InterPro" id="IPR003593">
    <property type="entry name" value="AAA+_ATPase"/>
</dbReference>
<dbReference type="SMART" id="SM00382">
    <property type="entry name" value="AAA"/>
    <property type="match status" value="1"/>
</dbReference>
<dbReference type="CDD" id="cd00130">
    <property type="entry name" value="PAS"/>
    <property type="match status" value="2"/>
</dbReference>
<dbReference type="EMBL" id="JAUSUB010000008">
    <property type="protein sequence ID" value="MDQ0270347.1"/>
    <property type="molecule type" value="Genomic_DNA"/>
</dbReference>
<dbReference type="PROSITE" id="PS00675">
    <property type="entry name" value="SIGMA54_INTERACT_1"/>
    <property type="match status" value="1"/>
</dbReference>
<evidence type="ECO:0000256" key="1">
    <source>
        <dbReference type="ARBA" id="ARBA00022741"/>
    </source>
</evidence>
<evidence type="ECO:0000256" key="2">
    <source>
        <dbReference type="ARBA" id="ARBA00022840"/>
    </source>
</evidence>
<accession>A0ABU0AGH3</accession>
<dbReference type="Gene3D" id="3.10.580.10">
    <property type="entry name" value="CBS-domain"/>
    <property type="match status" value="1"/>
</dbReference>
<dbReference type="InterPro" id="IPR046342">
    <property type="entry name" value="CBS_dom_sf"/>
</dbReference>
<dbReference type="PROSITE" id="PS00688">
    <property type="entry name" value="SIGMA54_INTERACT_3"/>
    <property type="match status" value="1"/>
</dbReference>
<evidence type="ECO:0000259" key="7">
    <source>
        <dbReference type="PROSITE" id="PS50045"/>
    </source>
</evidence>
<dbReference type="InterPro" id="IPR013767">
    <property type="entry name" value="PAS_fold"/>
</dbReference>
<evidence type="ECO:0000256" key="6">
    <source>
        <dbReference type="PROSITE-ProRule" id="PRU00703"/>
    </source>
</evidence>
<dbReference type="CDD" id="cd02205">
    <property type="entry name" value="CBS_pair_SF"/>
    <property type="match status" value="1"/>
</dbReference>
<gene>
    <name evidence="10" type="ORF">J2S17_002222</name>
</gene>
<keyword evidence="4" id="KW-0238">DNA-binding</keyword>
<dbReference type="PROSITE" id="PS50045">
    <property type="entry name" value="SIGMA54_INTERACT_4"/>
    <property type="match status" value="1"/>
</dbReference>
<keyword evidence="5" id="KW-0804">Transcription</keyword>
<feature type="domain" description="Sigma-54 factor interaction" evidence="7">
    <location>
        <begin position="395"/>
        <end position="624"/>
    </location>
</feature>
<feature type="domain" description="CBS" evidence="9">
    <location>
        <begin position="79"/>
        <end position="135"/>
    </location>
</feature>
<dbReference type="InterPro" id="IPR025943">
    <property type="entry name" value="Sigma_54_int_dom_ATP-bd_2"/>
</dbReference>
<dbReference type="Gene3D" id="1.10.8.60">
    <property type="match status" value="1"/>
</dbReference>
<comment type="caution">
    <text evidence="10">The sequence shown here is derived from an EMBL/GenBank/DDBJ whole genome shotgun (WGS) entry which is preliminary data.</text>
</comment>
<evidence type="ECO:0000259" key="8">
    <source>
        <dbReference type="PROSITE" id="PS50112"/>
    </source>
</evidence>
<protein>
    <submittedName>
        <fullName evidence="10">Transcriptional regulator with PAS, ATPase and Fis domain</fullName>
    </submittedName>
</protein>
<dbReference type="SUPFAM" id="SSF54631">
    <property type="entry name" value="CBS-domain pair"/>
    <property type="match status" value="1"/>
</dbReference>
<feature type="domain" description="PAS" evidence="8">
    <location>
        <begin position="254"/>
        <end position="307"/>
    </location>
</feature>
<name>A0ABU0AGH3_9BACI</name>
<organism evidence="10 11">
    <name type="scientific">Cytobacillus purgationiresistens</name>
    <dbReference type="NCBI Taxonomy" id="863449"/>
    <lineage>
        <taxon>Bacteria</taxon>
        <taxon>Bacillati</taxon>
        <taxon>Bacillota</taxon>
        <taxon>Bacilli</taxon>
        <taxon>Bacillales</taxon>
        <taxon>Bacillaceae</taxon>
        <taxon>Cytobacillus</taxon>
    </lineage>
</organism>
<sequence>MLIKNSFTQTVSNYMNRHVPKLTDQHTILDAVKIFRKDKIWILPVMDEQNLFVGALTPSAIFKALSENASIDEPILPYIIKNTITVYETDDLTEVRSFLLEKQVGQAVVLSADNRVSGVLDTKNIIQAYKTRSDTYGYSLESLFQHMQTGILALDYKGRILVANHAAESMCNIKRDYSIGHHFSEIFPDLIEFKSDNPQMTDIPLQRITIDHKKLLVKYKSLSRESKYWGGIILISDLTDYEEIAKELEITKRLERTLQTVLNTTNDAYIVIDQTGKIDMINEAAMDFTKKPKQQLLGRSVKLAIPEIHLEEALNDDFQGEKLEAMIIEKRKCLVQKTPIFKDHQRVGTIAKIIYKDLNKWKSVIKTLTDLEKEVSFYRGELSLIGGTPFDLDDIITQDPELKKLKHFARQSASGFSNVLLLGESGTGKELFARGIHNASHRTGKFIKVNCAAIPEELWESEFFGYADGAFTGAKKGGKPGKFELAHNGTLFLDEIGDMPLLMQVKLLRVLQEKEFERVGGNETINVNVRIIAATNKNLTEMVAKNEFREDLFYRLNVIVLNIPPLRERAHDIPLLAKSITKKLCHLMGLGNVHLSKTVLMALSMYQWPGNVRELENAVERALNAIESDVLEIEHLPEYIQKQKINQSSEPPALKKTNVEQVSISDFYKLNMDNAEKDTITFALNQTNGNRTAAAKLLGISRSQFYKKLRKLDIL</sequence>
<evidence type="ECO:0000256" key="3">
    <source>
        <dbReference type="ARBA" id="ARBA00023015"/>
    </source>
</evidence>
<dbReference type="Pfam" id="PF02954">
    <property type="entry name" value="HTH_8"/>
    <property type="match status" value="1"/>
</dbReference>
<dbReference type="RefSeq" id="WP_307474705.1">
    <property type="nucleotide sequence ID" value="NZ_JAUSUB010000008.1"/>
</dbReference>
<dbReference type="InterPro" id="IPR002078">
    <property type="entry name" value="Sigma_54_int"/>
</dbReference>
<dbReference type="InterPro" id="IPR002197">
    <property type="entry name" value="HTH_Fis"/>
</dbReference>
<keyword evidence="2" id="KW-0067">ATP-binding</keyword>
<dbReference type="Gene3D" id="3.30.450.20">
    <property type="entry name" value="PAS domain"/>
    <property type="match status" value="2"/>
</dbReference>
<dbReference type="SUPFAM" id="SSF46689">
    <property type="entry name" value="Homeodomain-like"/>
    <property type="match status" value="1"/>
</dbReference>
<dbReference type="Pfam" id="PF00571">
    <property type="entry name" value="CBS"/>
    <property type="match status" value="2"/>
</dbReference>
<evidence type="ECO:0000259" key="9">
    <source>
        <dbReference type="PROSITE" id="PS51371"/>
    </source>
</evidence>
<keyword evidence="11" id="KW-1185">Reference proteome</keyword>
<dbReference type="SMART" id="SM00116">
    <property type="entry name" value="CBS"/>
    <property type="match status" value="2"/>
</dbReference>
<keyword evidence="1" id="KW-0547">Nucleotide-binding</keyword>
<feature type="domain" description="CBS" evidence="9">
    <location>
        <begin position="15"/>
        <end position="73"/>
    </location>
</feature>
<reference evidence="10 11" key="1">
    <citation type="submission" date="2023-07" db="EMBL/GenBank/DDBJ databases">
        <title>Genomic Encyclopedia of Type Strains, Phase IV (KMG-IV): sequencing the most valuable type-strain genomes for metagenomic binning, comparative biology and taxonomic classification.</title>
        <authorList>
            <person name="Goeker M."/>
        </authorList>
    </citation>
    <scope>NUCLEOTIDE SEQUENCE [LARGE SCALE GENOMIC DNA]</scope>
    <source>
        <strain evidence="10 11">DSM 23494</strain>
    </source>
</reference>
<dbReference type="CDD" id="cd00009">
    <property type="entry name" value="AAA"/>
    <property type="match status" value="1"/>
</dbReference>
<dbReference type="SUPFAM" id="SSF52540">
    <property type="entry name" value="P-loop containing nucleoside triphosphate hydrolases"/>
    <property type="match status" value="1"/>
</dbReference>
<dbReference type="PROSITE" id="PS50112">
    <property type="entry name" value="PAS"/>
    <property type="match status" value="1"/>
</dbReference>
<dbReference type="SMART" id="SM00091">
    <property type="entry name" value="PAS"/>
    <property type="match status" value="2"/>
</dbReference>
<dbReference type="PANTHER" id="PTHR32071:SF57">
    <property type="entry name" value="C4-DICARBOXYLATE TRANSPORT TRANSCRIPTIONAL REGULATORY PROTEIN DCTD"/>
    <property type="match status" value="1"/>
</dbReference>
<dbReference type="SUPFAM" id="SSF55785">
    <property type="entry name" value="PYP-like sensor domain (PAS domain)"/>
    <property type="match status" value="2"/>
</dbReference>
<dbReference type="Gene3D" id="3.40.50.300">
    <property type="entry name" value="P-loop containing nucleotide triphosphate hydrolases"/>
    <property type="match status" value="1"/>
</dbReference>
<dbReference type="InterPro" id="IPR000014">
    <property type="entry name" value="PAS"/>
</dbReference>
<dbReference type="PRINTS" id="PR01590">
    <property type="entry name" value="HTHFIS"/>
</dbReference>
<dbReference type="InterPro" id="IPR058031">
    <property type="entry name" value="AAA_lid_NorR"/>
</dbReference>
<keyword evidence="6" id="KW-0129">CBS domain</keyword>
<dbReference type="Proteomes" id="UP001238088">
    <property type="component" value="Unassembled WGS sequence"/>
</dbReference>
<dbReference type="InterPro" id="IPR025662">
    <property type="entry name" value="Sigma_54_int_dom_ATP-bd_1"/>
</dbReference>
<evidence type="ECO:0000256" key="5">
    <source>
        <dbReference type="ARBA" id="ARBA00023163"/>
    </source>
</evidence>
<dbReference type="InterPro" id="IPR000644">
    <property type="entry name" value="CBS_dom"/>
</dbReference>
<keyword evidence="3" id="KW-0805">Transcription regulation</keyword>
<dbReference type="PANTHER" id="PTHR32071">
    <property type="entry name" value="TRANSCRIPTIONAL REGULATORY PROTEIN"/>
    <property type="match status" value="1"/>
</dbReference>
<dbReference type="Pfam" id="PF00989">
    <property type="entry name" value="PAS"/>
    <property type="match status" value="2"/>
</dbReference>
<dbReference type="Pfam" id="PF00158">
    <property type="entry name" value="Sigma54_activat"/>
    <property type="match status" value="1"/>
</dbReference>
<dbReference type="InterPro" id="IPR025944">
    <property type="entry name" value="Sigma_54_int_dom_CS"/>
</dbReference>
<dbReference type="Gene3D" id="1.10.10.60">
    <property type="entry name" value="Homeodomain-like"/>
    <property type="match status" value="1"/>
</dbReference>
<dbReference type="InterPro" id="IPR009057">
    <property type="entry name" value="Homeodomain-like_sf"/>
</dbReference>
<dbReference type="InterPro" id="IPR027417">
    <property type="entry name" value="P-loop_NTPase"/>
</dbReference>
<evidence type="ECO:0000313" key="10">
    <source>
        <dbReference type="EMBL" id="MDQ0270347.1"/>
    </source>
</evidence>
<proteinExistence type="predicted"/>
<dbReference type="InterPro" id="IPR035965">
    <property type="entry name" value="PAS-like_dom_sf"/>
</dbReference>
<dbReference type="Pfam" id="PF25601">
    <property type="entry name" value="AAA_lid_14"/>
    <property type="match status" value="1"/>
</dbReference>
<evidence type="ECO:0000313" key="11">
    <source>
        <dbReference type="Proteomes" id="UP001238088"/>
    </source>
</evidence>
<dbReference type="PROSITE" id="PS00676">
    <property type="entry name" value="SIGMA54_INTERACT_2"/>
    <property type="match status" value="1"/>
</dbReference>